<dbReference type="PROSITE" id="PS51257">
    <property type="entry name" value="PROKAR_LIPOPROTEIN"/>
    <property type="match status" value="1"/>
</dbReference>
<feature type="chain" id="PRO_5012143094" description="Lipoprotein" evidence="1">
    <location>
        <begin position="16"/>
        <end position="151"/>
    </location>
</feature>
<dbReference type="Proteomes" id="UP000190166">
    <property type="component" value="Unassembled WGS sequence"/>
</dbReference>
<evidence type="ECO:0000313" key="3">
    <source>
        <dbReference type="Proteomes" id="UP000190166"/>
    </source>
</evidence>
<feature type="signal peptide" evidence="1">
    <location>
        <begin position="1"/>
        <end position="15"/>
    </location>
</feature>
<gene>
    <name evidence="2" type="ORF">SAMN05660461_2683</name>
</gene>
<organism evidence="2 3">
    <name type="scientific">Chitinophaga ginsengisegetis</name>
    <dbReference type="NCBI Taxonomy" id="393003"/>
    <lineage>
        <taxon>Bacteria</taxon>
        <taxon>Pseudomonadati</taxon>
        <taxon>Bacteroidota</taxon>
        <taxon>Chitinophagia</taxon>
        <taxon>Chitinophagales</taxon>
        <taxon>Chitinophagaceae</taxon>
        <taxon>Chitinophaga</taxon>
    </lineage>
</organism>
<keyword evidence="1" id="KW-0732">Signal</keyword>
<dbReference type="EMBL" id="FUZZ01000001">
    <property type="protein sequence ID" value="SKD02917.1"/>
    <property type="molecule type" value="Genomic_DNA"/>
</dbReference>
<reference evidence="2 3" key="1">
    <citation type="submission" date="2017-02" db="EMBL/GenBank/DDBJ databases">
        <authorList>
            <person name="Peterson S.W."/>
        </authorList>
    </citation>
    <scope>NUCLEOTIDE SEQUENCE [LARGE SCALE GENOMIC DNA]</scope>
    <source>
        <strain evidence="2 3">DSM 18108</strain>
    </source>
</reference>
<evidence type="ECO:0008006" key="4">
    <source>
        <dbReference type="Google" id="ProtNLM"/>
    </source>
</evidence>
<accession>A0A1T5NRE0</accession>
<dbReference type="STRING" id="393003.SAMN05660461_2683"/>
<dbReference type="RefSeq" id="WP_079469842.1">
    <property type="nucleotide sequence ID" value="NZ_FUZZ01000001.1"/>
</dbReference>
<proteinExistence type="predicted"/>
<protein>
    <recommendedName>
        <fullName evidence="4">Lipoprotein</fullName>
    </recommendedName>
</protein>
<evidence type="ECO:0000256" key="1">
    <source>
        <dbReference type="SAM" id="SignalP"/>
    </source>
</evidence>
<name>A0A1T5NRE0_9BACT</name>
<sequence>MTRICYLFISILLFAACTTSSEKNPCEGVVCDYMAPVCKFKLVEPGTGRDLVYGPYARIPLDSIKILMQDTVIQVKQVIDTPRNTAVLYFYVIGPQTLRVGRPAKTTLDKLNFLTRSVGCCGTEIYSLQLNDNPVPVPRDSANTYLIPYNL</sequence>
<keyword evidence="3" id="KW-1185">Reference proteome</keyword>
<evidence type="ECO:0000313" key="2">
    <source>
        <dbReference type="EMBL" id="SKD02917.1"/>
    </source>
</evidence>
<dbReference type="AlphaFoldDB" id="A0A1T5NRE0"/>